<organism evidence="3 4">
    <name type="scientific">Dyadobacter luteus</name>
    <dbReference type="NCBI Taxonomy" id="2259619"/>
    <lineage>
        <taxon>Bacteria</taxon>
        <taxon>Pseudomonadati</taxon>
        <taxon>Bacteroidota</taxon>
        <taxon>Cytophagia</taxon>
        <taxon>Cytophagales</taxon>
        <taxon>Spirosomataceae</taxon>
        <taxon>Dyadobacter</taxon>
    </lineage>
</organism>
<feature type="transmembrane region" description="Helical" evidence="1">
    <location>
        <begin position="156"/>
        <end position="177"/>
    </location>
</feature>
<evidence type="ECO:0000259" key="2">
    <source>
        <dbReference type="Pfam" id="PF09925"/>
    </source>
</evidence>
<sequence>MSSNDILDQLRSKQIISDQHSETISDFLDSRPFSLYHELRSILYLGILLFTSGVGVIVYDNIDSIGHQVIISILAILCILLLGHSVKHRSPFSWLKTIPQSKLADYSLLLGCSLFLILEGYLQYQYELFGTRFGLAVAIPTLLFFLLAYRFDHIGVLSMALTGLASWLGLTIAPTSVVRGNDFTSESLLITAIVLGLALAVAGKVSEIKQLKSRFSFTYLLFGANLASAAALAGLFNHTVWFVYFIISIALSYYLIQTARKEQSAVFLVMGVIYGYVAISYALFYLTPDIMVGLLGIFYMLASSAGTLIFLLNFRKILGTKR</sequence>
<feature type="transmembrane region" description="Helical" evidence="1">
    <location>
        <begin position="128"/>
        <end position="149"/>
    </location>
</feature>
<keyword evidence="1" id="KW-0812">Transmembrane</keyword>
<comment type="caution">
    <text evidence="3">The sequence shown here is derived from an EMBL/GenBank/DDBJ whole genome shotgun (WGS) entry which is preliminary data.</text>
</comment>
<feature type="transmembrane region" description="Helical" evidence="1">
    <location>
        <begin position="65"/>
        <end position="82"/>
    </location>
</feature>
<dbReference type="Proteomes" id="UP000256373">
    <property type="component" value="Unassembled WGS sequence"/>
</dbReference>
<feature type="transmembrane region" description="Helical" evidence="1">
    <location>
        <begin position="290"/>
        <end position="312"/>
    </location>
</feature>
<name>A0A3D8YF08_9BACT</name>
<dbReference type="InterPro" id="IPR018677">
    <property type="entry name" value="DUF2157"/>
</dbReference>
<feature type="transmembrane region" description="Helical" evidence="1">
    <location>
        <begin position="239"/>
        <end position="256"/>
    </location>
</feature>
<evidence type="ECO:0000313" key="3">
    <source>
        <dbReference type="EMBL" id="REA63162.1"/>
    </source>
</evidence>
<proteinExistence type="predicted"/>
<evidence type="ECO:0000313" key="4">
    <source>
        <dbReference type="Proteomes" id="UP000256373"/>
    </source>
</evidence>
<dbReference type="OrthoDB" id="650263at2"/>
<feature type="transmembrane region" description="Helical" evidence="1">
    <location>
        <begin position="103"/>
        <end position="122"/>
    </location>
</feature>
<dbReference type="AlphaFoldDB" id="A0A3D8YF08"/>
<gene>
    <name evidence="3" type="ORF">DSL64_05980</name>
</gene>
<protein>
    <submittedName>
        <fullName evidence="3">DUF2157 domain-containing protein</fullName>
    </submittedName>
</protein>
<feature type="transmembrane region" description="Helical" evidence="1">
    <location>
        <begin position="265"/>
        <end position="284"/>
    </location>
</feature>
<dbReference type="EMBL" id="QNUL01000003">
    <property type="protein sequence ID" value="REA63162.1"/>
    <property type="molecule type" value="Genomic_DNA"/>
</dbReference>
<dbReference type="Pfam" id="PF09925">
    <property type="entry name" value="DUF2157"/>
    <property type="match status" value="1"/>
</dbReference>
<accession>A0A3D8YF08</accession>
<keyword evidence="1" id="KW-0472">Membrane</keyword>
<reference evidence="3 4" key="1">
    <citation type="submission" date="2018-07" db="EMBL/GenBank/DDBJ databases">
        <title>Dyadobacter roseus sp. nov., isolated from rose rhizosphere soil.</title>
        <authorList>
            <person name="Chen L."/>
        </authorList>
    </citation>
    <scope>NUCLEOTIDE SEQUENCE [LARGE SCALE GENOMIC DNA]</scope>
    <source>
        <strain evidence="3 4">RS19</strain>
    </source>
</reference>
<feature type="transmembrane region" description="Helical" evidence="1">
    <location>
        <begin position="215"/>
        <end position="233"/>
    </location>
</feature>
<feature type="transmembrane region" description="Helical" evidence="1">
    <location>
        <begin position="183"/>
        <end position="203"/>
    </location>
</feature>
<dbReference type="RefSeq" id="WP_115829751.1">
    <property type="nucleotide sequence ID" value="NZ_QNUL01000003.1"/>
</dbReference>
<feature type="domain" description="DUF2157" evidence="2">
    <location>
        <begin position="9"/>
        <end position="152"/>
    </location>
</feature>
<keyword evidence="1" id="KW-1133">Transmembrane helix</keyword>
<feature type="transmembrane region" description="Helical" evidence="1">
    <location>
        <begin position="41"/>
        <end position="59"/>
    </location>
</feature>
<keyword evidence="4" id="KW-1185">Reference proteome</keyword>
<evidence type="ECO:0000256" key="1">
    <source>
        <dbReference type="SAM" id="Phobius"/>
    </source>
</evidence>